<gene>
    <name evidence="2" type="ORF">DSM112329_01332</name>
</gene>
<feature type="signal peptide" evidence="1">
    <location>
        <begin position="1"/>
        <end position="23"/>
    </location>
</feature>
<dbReference type="RefSeq" id="WP_354701028.1">
    <property type="nucleotide sequence ID" value="NZ_CP114014.1"/>
</dbReference>
<dbReference type="EMBL" id="CP114014">
    <property type="protein sequence ID" value="XAY04499.1"/>
    <property type="molecule type" value="Genomic_DNA"/>
</dbReference>
<name>A0AAU7AS25_9ACTN</name>
<evidence type="ECO:0000256" key="1">
    <source>
        <dbReference type="SAM" id="SignalP"/>
    </source>
</evidence>
<accession>A0AAU7AS25</accession>
<organism evidence="2">
    <name type="scientific">Paraconexibacter sp. AEG42_29</name>
    <dbReference type="NCBI Taxonomy" id="2997339"/>
    <lineage>
        <taxon>Bacteria</taxon>
        <taxon>Bacillati</taxon>
        <taxon>Actinomycetota</taxon>
        <taxon>Thermoleophilia</taxon>
        <taxon>Solirubrobacterales</taxon>
        <taxon>Paraconexibacteraceae</taxon>
        <taxon>Paraconexibacter</taxon>
    </lineage>
</organism>
<reference evidence="2" key="1">
    <citation type="submission" date="2022-12" db="EMBL/GenBank/DDBJ databases">
        <title>Paraconexibacter alkalitolerans sp. nov. and Baekduia alba sp. nov., isolated from soil and emended description of the genera Paraconexibacter (Chun et al., 2020) and Baekduia (An et al., 2020).</title>
        <authorList>
            <person name="Vieira S."/>
            <person name="Huber K.J."/>
            <person name="Geppert A."/>
            <person name="Wolf J."/>
            <person name="Neumann-Schaal M."/>
            <person name="Muesken M."/>
            <person name="Overmann J."/>
        </authorList>
    </citation>
    <scope>NUCLEOTIDE SEQUENCE</scope>
    <source>
        <strain evidence="2">AEG42_29</strain>
    </source>
</reference>
<keyword evidence="1" id="KW-0732">Signal</keyword>
<sequence length="223" mass="23546">MFKRSLLAATVLAVAATPALASAATLTVDKPCFSDGYVDGPKQKIGFTAGGFPADAFVQLNGGFDNSYIGDFTTTAGGGFEGEFDTPSLGSLKRMTFPLSAALSPNREVSASTTFTVADAAVSMSPPVARPTTKVSYKAQGFVGGKFLYAHYAYTKSPVSHPLVKTVKLGALTGPCGDLTTKKAKQLPLAKLKRKTVYEIQIDASPVFKRQQGNYITRTVFVP</sequence>
<dbReference type="AlphaFoldDB" id="A0AAU7AS25"/>
<evidence type="ECO:0000313" key="2">
    <source>
        <dbReference type="EMBL" id="XAY04499.1"/>
    </source>
</evidence>
<dbReference type="KEGG" id="parq:DSM112329_01332"/>
<protein>
    <submittedName>
        <fullName evidence="2">Uncharacterized protein</fullName>
    </submittedName>
</protein>
<feature type="chain" id="PRO_5043504204" evidence="1">
    <location>
        <begin position="24"/>
        <end position="223"/>
    </location>
</feature>
<proteinExistence type="predicted"/>